<dbReference type="AlphaFoldDB" id="A0A8B8UUW5"/>
<reference evidence="1" key="2">
    <citation type="submission" date="2020-01" db="EMBL/GenBank/DDBJ databases">
        <title>Population-level Yeast Reference Genomes.</title>
        <authorList>
            <person name="Yue J.-X."/>
        </authorList>
    </citation>
    <scope>NUCLEOTIDE SEQUENCE</scope>
    <source>
        <strain evidence="1">CBS432</strain>
    </source>
</reference>
<sequence length="240" mass="27732">MYIPKHFESTELSKQVEIIKKNPLGTLFSSEAGRLGFFRWNYPSNEDDPDFDMCASHIPFVFGEFDSGEYKLIAHLARKNQQVEMLERVQKCLVVFQSVDSYISPAWYPMKKKTHKFVPTWDFAAVHVYGKPKIIRDDKDWLINMLSTLTDQEEEKRPEGEIYEEKWSVSDAPDSYIDAMLKNIVGLEIDITHIQSKFKFDQNKSQVNVEGVVENLLKEVGGEKGQEMAHLVKDNYPGSL</sequence>
<dbReference type="InterPro" id="IPR012349">
    <property type="entry name" value="Split_barrel_FMN-bd"/>
</dbReference>
<accession>A0A8B8UUW5</accession>
<evidence type="ECO:0008006" key="2">
    <source>
        <dbReference type="Google" id="ProtNLM"/>
    </source>
</evidence>
<reference evidence="1" key="1">
    <citation type="journal article" date="2017" name="Nat. Genet.">
        <title>Contrasting evolutionary genome dynamics between domesticated and wild yeasts.</title>
        <authorList>
            <person name="Yue J.X."/>
            <person name="Li J."/>
            <person name="Aigrain L."/>
            <person name="Hallin J."/>
            <person name="Persson K."/>
            <person name="Oliver K."/>
            <person name="Bergstrom A."/>
            <person name="Coupland P."/>
            <person name="Warringer J."/>
            <person name="Lagomarsino M.C."/>
            <person name="Fischer G."/>
            <person name="Durbin R."/>
            <person name="Liti G."/>
        </authorList>
    </citation>
    <scope>NUCLEOTIDE SEQUENCE</scope>
    <source>
        <strain evidence="1">CBS432</strain>
    </source>
</reference>
<dbReference type="RefSeq" id="XP_033767555.1">
    <property type="nucleotide sequence ID" value="XM_033911664.1"/>
</dbReference>
<dbReference type="GeneID" id="54631908"/>
<dbReference type="VEuPathDB" id="FungiDB:SPAR_K01400"/>
<reference evidence="1" key="4">
    <citation type="submission" date="2025-08" db="UniProtKB">
        <authorList>
            <consortium name="RefSeq"/>
        </authorList>
    </citation>
    <scope>IDENTIFICATION</scope>
    <source>
        <strain evidence="1">CBS432</strain>
    </source>
</reference>
<dbReference type="Pfam" id="PF04299">
    <property type="entry name" value="FMN_bind_2"/>
    <property type="match status" value="1"/>
</dbReference>
<protein>
    <recommendedName>
        <fullName evidence="2">Transcriptional regulator</fullName>
    </recommendedName>
</protein>
<dbReference type="KEGG" id="spao:SPAR_K01400"/>
<evidence type="ECO:0000313" key="1">
    <source>
        <dbReference type="RefSeq" id="XP_033767555.1"/>
    </source>
</evidence>
<dbReference type="OrthoDB" id="2101473at2759"/>
<dbReference type="SUPFAM" id="SSF50475">
    <property type="entry name" value="FMN-binding split barrel"/>
    <property type="match status" value="1"/>
</dbReference>
<proteinExistence type="predicted"/>
<gene>
    <name evidence="1" type="ORF">SPAR_K01400</name>
</gene>
<organism evidence="1">
    <name type="scientific">Saccharomyces paradoxus</name>
    <name type="common">Yeast</name>
    <name type="synonym">Saccharomyces douglasii</name>
    <dbReference type="NCBI Taxonomy" id="27291"/>
    <lineage>
        <taxon>Eukaryota</taxon>
        <taxon>Fungi</taxon>
        <taxon>Dikarya</taxon>
        <taxon>Ascomycota</taxon>
        <taxon>Saccharomycotina</taxon>
        <taxon>Saccharomycetes</taxon>
        <taxon>Saccharomycetales</taxon>
        <taxon>Saccharomycetaceae</taxon>
        <taxon>Saccharomyces</taxon>
    </lineage>
</organism>
<dbReference type="PANTHER" id="PTHR35802:SF1">
    <property type="entry name" value="PROTEASE SYNTHASE AND SPORULATION PROTEIN PAI 2"/>
    <property type="match status" value="1"/>
</dbReference>
<dbReference type="InterPro" id="IPR007396">
    <property type="entry name" value="TR_PAI2-type"/>
</dbReference>
<dbReference type="PIRSF" id="PIRSF010372">
    <property type="entry name" value="PaiB"/>
    <property type="match status" value="1"/>
</dbReference>
<reference evidence="1" key="3">
    <citation type="submission" date="2025-07" db="EMBL/GenBank/DDBJ databases">
        <authorList>
            <consortium name="NCBI Genome Project"/>
        </authorList>
    </citation>
    <scope>NUCLEOTIDE SEQUENCE</scope>
    <source>
        <strain evidence="1">CBS432</strain>
    </source>
</reference>
<dbReference type="Gene3D" id="2.30.110.10">
    <property type="entry name" value="Electron Transport, Fmn-binding Protein, Chain A"/>
    <property type="match status" value="1"/>
</dbReference>
<name>A0A8B8UUW5_SACPA</name>
<dbReference type="PANTHER" id="PTHR35802">
    <property type="entry name" value="PROTEASE SYNTHASE AND SPORULATION PROTEIN PAI 2"/>
    <property type="match status" value="1"/>
</dbReference>